<dbReference type="Gene3D" id="3.20.90.10">
    <property type="entry name" value="Tubby Protein, Chain A"/>
    <property type="match status" value="1"/>
</dbReference>
<dbReference type="InterPro" id="IPR000007">
    <property type="entry name" value="Tubby_C"/>
</dbReference>
<evidence type="ECO:0000256" key="2">
    <source>
        <dbReference type="SAM" id="MobiDB-lite"/>
    </source>
</evidence>
<dbReference type="GeneID" id="14908883"/>
<evidence type="ECO:0000259" key="3">
    <source>
        <dbReference type="Pfam" id="PF01167"/>
    </source>
</evidence>
<dbReference type="SUPFAM" id="SSF54518">
    <property type="entry name" value="Tubby C-terminal domain-like"/>
    <property type="match status" value="1"/>
</dbReference>
<dbReference type="InParanoid" id="G0QPZ2"/>
<feature type="compositionally biased region" description="Polar residues" evidence="2">
    <location>
        <begin position="1"/>
        <end position="12"/>
    </location>
</feature>
<feature type="compositionally biased region" description="Basic and acidic residues" evidence="2">
    <location>
        <begin position="13"/>
        <end position="28"/>
    </location>
</feature>
<feature type="domain" description="Tubby C-terminal" evidence="3">
    <location>
        <begin position="52"/>
        <end position="278"/>
    </location>
</feature>
<comment type="similarity">
    <text evidence="1">Belongs to the TUB family.</text>
</comment>
<proteinExistence type="inferred from homology"/>
<reference evidence="4 5" key="1">
    <citation type="submission" date="2011-07" db="EMBL/GenBank/DDBJ databases">
        <authorList>
            <person name="Coyne R."/>
            <person name="Brami D."/>
            <person name="Johnson J."/>
            <person name="Hostetler J."/>
            <person name="Hannick L."/>
            <person name="Clark T."/>
            <person name="Cassidy-Hanley D."/>
            <person name="Inman J."/>
        </authorList>
    </citation>
    <scope>NUCLEOTIDE SEQUENCE [LARGE SCALE GENOMIC DNA]</scope>
    <source>
        <strain evidence="4 5">G5</strain>
    </source>
</reference>
<sequence length="283" mass="33933">MYQNSDSSVENTIKNEEKDKETPQEDQKTQIKSYIQEITFKTSTEDKKRFFYQPIQKGKTIQMTIRRQKGIFGAFQTIYNLYMSYQNQQFLLSAKKRQKHYYMIQMNPNYFSKKSTDYIGKIKGNSSKIQYIIYDNGENPKKCILQEKIREEWGIVQQFYDENKQIQIKFIIPGIQNDYQQYNLKKQSLIEAQNQNKDNFIQLFKKKQPWYDNFQNFVKDYNGRASIGSVKNMQIYMENDLNNIVLQIGKDKENEFNIDVKYPFSIFQAYAIALYQFDFTAQI</sequence>
<dbReference type="Pfam" id="PF01167">
    <property type="entry name" value="Tub"/>
    <property type="match status" value="1"/>
</dbReference>
<dbReference type="STRING" id="857967.G0QPZ2"/>
<dbReference type="OrthoDB" id="8775810at2759"/>
<organism evidence="4 5">
    <name type="scientific">Ichthyophthirius multifiliis</name>
    <name type="common">White spot disease agent</name>
    <name type="synonym">Ich</name>
    <dbReference type="NCBI Taxonomy" id="5932"/>
    <lineage>
        <taxon>Eukaryota</taxon>
        <taxon>Sar</taxon>
        <taxon>Alveolata</taxon>
        <taxon>Ciliophora</taxon>
        <taxon>Intramacronucleata</taxon>
        <taxon>Oligohymenophorea</taxon>
        <taxon>Hymenostomatida</taxon>
        <taxon>Ophryoglenina</taxon>
        <taxon>Ichthyophthirius</taxon>
    </lineage>
</organism>
<evidence type="ECO:0000313" key="4">
    <source>
        <dbReference type="EMBL" id="EGR32719.1"/>
    </source>
</evidence>
<accession>G0QPZ2</accession>
<evidence type="ECO:0000313" key="5">
    <source>
        <dbReference type="Proteomes" id="UP000008983"/>
    </source>
</evidence>
<gene>
    <name evidence="4" type="ORF">IMG5_073140</name>
</gene>
<evidence type="ECO:0000256" key="1">
    <source>
        <dbReference type="ARBA" id="ARBA00007129"/>
    </source>
</evidence>
<dbReference type="OMA" id="AWPGRKN"/>
<dbReference type="InterPro" id="IPR025659">
    <property type="entry name" value="Tubby-like_C"/>
</dbReference>
<keyword evidence="5" id="KW-1185">Reference proteome</keyword>
<name>G0QPZ2_ICHMU</name>
<protein>
    <recommendedName>
        <fullName evidence="3">Tubby C-terminal domain-containing protein</fullName>
    </recommendedName>
</protein>
<dbReference type="Proteomes" id="UP000008983">
    <property type="component" value="Unassembled WGS sequence"/>
</dbReference>
<dbReference type="PANTHER" id="PTHR16517">
    <property type="entry name" value="TUBBY-RELATED"/>
    <property type="match status" value="1"/>
</dbReference>
<dbReference type="RefSeq" id="XP_004036705.1">
    <property type="nucleotide sequence ID" value="XM_004036657.1"/>
</dbReference>
<dbReference type="PRINTS" id="PR01573">
    <property type="entry name" value="SUPERTUBBY"/>
</dbReference>
<dbReference type="AlphaFoldDB" id="G0QPZ2"/>
<feature type="region of interest" description="Disordered" evidence="2">
    <location>
        <begin position="1"/>
        <end position="28"/>
    </location>
</feature>
<dbReference type="EMBL" id="GL983593">
    <property type="protein sequence ID" value="EGR32719.1"/>
    <property type="molecule type" value="Genomic_DNA"/>
</dbReference>
<dbReference type="PANTHER" id="PTHR16517:SF7">
    <property type="entry name" value="PROTEIN KING TUBBY"/>
    <property type="match status" value="1"/>
</dbReference>
<dbReference type="eggNOG" id="KOG2502">
    <property type="taxonomic scope" value="Eukaryota"/>
</dbReference>